<evidence type="ECO:0000256" key="2">
    <source>
        <dbReference type="SAM" id="MobiDB-lite"/>
    </source>
</evidence>
<organism evidence="3 4">
    <name type="scientific">Mytilus edulis</name>
    <name type="common">Blue mussel</name>
    <dbReference type="NCBI Taxonomy" id="6550"/>
    <lineage>
        <taxon>Eukaryota</taxon>
        <taxon>Metazoa</taxon>
        <taxon>Spiralia</taxon>
        <taxon>Lophotrochozoa</taxon>
        <taxon>Mollusca</taxon>
        <taxon>Bivalvia</taxon>
        <taxon>Autobranchia</taxon>
        <taxon>Pteriomorphia</taxon>
        <taxon>Mytilida</taxon>
        <taxon>Mytiloidea</taxon>
        <taxon>Mytilidae</taxon>
        <taxon>Mytilinae</taxon>
        <taxon>Mytilus</taxon>
    </lineage>
</organism>
<keyword evidence="4" id="KW-1185">Reference proteome</keyword>
<dbReference type="Proteomes" id="UP000683360">
    <property type="component" value="Unassembled WGS sequence"/>
</dbReference>
<feature type="region of interest" description="Disordered" evidence="2">
    <location>
        <begin position="331"/>
        <end position="415"/>
    </location>
</feature>
<evidence type="ECO:0000313" key="4">
    <source>
        <dbReference type="Proteomes" id="UP000683360"/>
    </source>
</evidence>
<keyword evidence="1" id="KW-0175">Coiled coil</keyword>
<evidence type="ECO:0000313" key="3">
    <source>
        <dbReference type="EMBL" id="CAG2246424.1"/>
    </source>
</evidence>
<feature type="coiled-coil region" evidence="1">
    <location>
        <begin position="239"/>
        <end position="266"/>
    </location>
</feature>
<feature type="compositionally biased region" description="Polar residues" evidence="2">
    <location>
        <begin position="344"/>
        <end position="361"/>
    </location>
</feature>
<name>A0A8S3UVX7_MYTED</name>
<feature type="compositionally biased region" description="Basic and acidic residues" evidence="2">
    <location>
        <begin position="399"/>
        <end position="412"/>
    </location>
</feature>
<accession>A0A8S3UVX7</accession>
<protein>
    <submittedName>
        <fullName evidence="3">Uncharacterized protein</fullName>
    </submittedName>
</protein>
<dbReference type="AlphaFoldDB" id="A0A8S3UVX7"/>
<dbReference type="EMBL" id="CAJPWZ010002866">
    <property type="protein sequence ID" value="CAG2246424.1"/>
    <property type="molecule type" value="Genomic_DNA"/>
</dbReference>
<comment type="caution">
    <text evidence="3">The sequence shown here is derived from an EMBL/GenBank/DDBJ whole genome shotgun (WGS) entry which is preliminary data.</text>
</comment>
<reference evidence="3" key="1">
    <citation type="submission" date="2021-03" db="EMBL/GenBank/DDBJ databases">
        <authorList>
            <person name="Bekaert M."/>
        </authorList>
    </citation>
    <scope>NUCLEOTIDE SEQUENCE</scope>
</reference>
<sequence>MLAYIQLGIFSLRRQQVRSHERFINTQYPSGTNIENEPDGLQEVHDDTFREYLPQNSQIVQILTEINTPSRSYVNNNDAIDEYSETQNSQIADFVPNQEFISLLDQELSDLPRDSYVLKLIELTHDSENTITWYRTILASRAKSIQGCPTGKLFTRKSTNRSSSTQKYAKDCYLIYMFINGDDSSIDDVFRKVDHNSISDQSKTVTHDCNIIEMRVTVQTLLERVVLLEKNEIENKRIIKNIKTENDKLKTELSSTNERLNQHLINCERKFTQYDANHKLINQQSKAIGEFDFNSYTANVKRFDSELERHSKLSVSLQKNISELKWNSKQSYASKVTPPGTPDSPHTTGIQIHSSTRSGQLSPIEIPESRSPVTCKQNIEKRYSNGINNSDNVTGLPYKTHETQNEGNRDISKPNTENITYKIPVRLEGVTSHVETTNENFFTGVTKNRTARYYLSGIDSKSTRAGILSYLETKNVHVTYLRLFSTRNNDRRISAKLNIAENCAEIVETENFWPKGVYCRKWLSNREWNQRFTDDAHHEPDS</sequence>
<dbReference type="OrthoDB" id="6082704at2759"/>
<proteinExistence type="predicted"/>
<gene>
    <name evidence="3" type="ORF">MEDL_58391</name>
</gene>
<evidence type="ECO:0000256" key="1">
    <source>
        <dbReference type="SAM" id="Coils"/>
    </source>
</evidence>